<dbReference type="Proteomes" id="UP000192596">
    <property type="component" value="Unassembled WGS sequence"/>
</dbReference>
<proteinExistence type="predicted"/>
<dbReference type="Pfam" id="PF20150">
    <property type="entry name" value="2EXR"/>
    <property type="match status" value="1"/>
</dbReference>
<dbReference type="EMBL" id="NAJO01000002">
    <property type="protein sequence ID" value="OQO14200.1"/>
    <property type="molecule type" value="Genomic_DNA"/>
</dbReference>
<dbReference type="AlphaFoldDB" id="A0A1V8TS66"/>
<protein>
    <recommendedName>
        <fullName evidence="1">2EXR domain-containing protein</fullName>
    </recommendedName>
</protein>
<sequence length="339" mass="39059">MFSAFPQLPLELREEIWRYCLPYRVRELDRSEYDLYEVEGESEIPCWLHHITSMNTRPPAIWSVCHEARRVAQETGRVSDPFSLRPADSKWYSYLQIHDRWEDSQRDSVHMNWPAMTTYDDDGYGMPLRALSFDALRLSGKASIMFTFLHSCLKPDPGEKVAIFAHPPSPGGCYPHEDGMAHLRVYRRAMLSDTRALRHLDNWSVVMKTVVIHQDIRIAAMTGLFGLLGDALVQIVDVDEVERMADLLRLARNCEQGFNVTARQDFEPLNLQEVNEAVKQTLIERGYGDMVPKVRPAVLFRLCPRMCNRLGRAVTPPPRPIGMGRGFVSFWLDNPKARR</sequence>
<evidence type="ECO:0000313" key="2">
    <source>
        <dbReference type="EMBL" id="OQO14200.1"/>
    </source>
</evidence>
<feature type="domain" description="2EXR" evidence="1">
    <location>
        <begin position="2"/>
        <end position="77"/>
    </location>
</feature>
<accession>A0A1V8TS66</accession>
<dbReference type="InParanoid" id="A0A1V8TS66"/>
<dbReference type="STRING" id="1507870.A0A1V8TS66"/>
<evidence type="ECO:0000259" key="1">
    <source>
        <dbReference type="Pfam" id="PF20150"/>
    </source>
</evidence>
<dbReference type="OrthoDB" id="3473305at2759"/>
<name>A0A1V8TS66_9PEZI</name>
<dbReference type="InterPro" id="IPR045518">
    <property type="entry name" value="2EXR"/>
</dbReference>
<reference evidence="3" key="1">
    <citation type="submission" date="2017-03" db="EMBL/GenBank/DDBJ databases">
        <title>Genomes of endolithic fungi from Antarctica.</title>
        <authorList>
            <person name="Coleine C."/>
            <person name="Masonjones S."/>
            <person name="Stajich J.E."/>
        </authorList>
    </citation>
    <scope>NUCLEOTIDE SEQUENCE [LARGE SCALE GENOMIC DNA]</scope>
    <source>
        <strain evidence="3">CCFEE 5527</strain>
    </source>
</reference>
<dbReference type="PANTHER" id="PTHR35910">
    <property type="entry name" value="2EXR DOMAIN-CONTAINING PROTEIN"/>
    <property type="match status" value="1"/>
</dbReference>
<dbReference type="PANTHER" id="PTHR35910:SF1">
    <property type="entry name" value="2EXR DOMAIN-CONTAINING PROTEIN"/>
    <property type="match status" value="1"/>
</dbReference>
<organism evidence="2 3">
    <name type="scientific">Cryoendolithus antarcticus</name>
    <dbReference type="NCBI Taxonomy" id="1507870"/>
    <lineage>
        <taxon>Eukaryota</taxon>
        <taxon>Fungi</taxon>
        <taxon>Dikarya</taxon>
        <taxon>Ascomycota</taxon>
        <taxon>Pezizomycotina</taxon>
        <taxon>Dothideomycetes</taxon>
        <taxon>Dothideomycetidae</taxon>
        <taxon>Cladosporiales</taxon>
        <taxon>Cladosporiaceae</taxon>
        <taxon>Cryoendolithus</taxon>
    </lineage>
</organism>
<gene>
    <name evidence="2" type="ORF">B0A48_01076</name>
</gene>
<evidence type="ECO:0000313" key="3">
    <source>
        <dbReference type="Proteomes" id="UP000192596"/>
    </source>
</evidence>
<comment type="caution">
    <text evidence="2">The sequence shown here is derived from an EMBL/GenBank/DDBJ whole genome shotgun (WGS) entry which is preliminary data.</text>
</comment>
<keyword evidence="3" id="KW-1185">Reference proteome</keyword>